<dbReference type="Proteomes" id="UP000585638">
    <property type="component" value="Unassembled WGS sequence"/>
</dbReference>
<evidence type="ECO:0000313" key="3">
    <source>
        <dbReference type="Proteomes" id="UP000585638"/>
    </source>
</evidence>
<keyword evidence="1" id="KW-0472">Membrane</keyword>
<comment type="caution">
    <text evidence="2">The sequence shown here is derived from an EMBL/GenBank/DDBJ whole genome shotgun (WGS) entry which is preliminary data.</text>
</comment>
<keyword evidence="1" id="KW-1133">Transmembrane helix</keyword>
<dbReference type="AlphaFoldDB" id="A0A7W9KGT8"/>
<feature type="transmembrane region" description="Helical" evidence="1">
    <location>
        <begin position="6"/>
        <end position="28"/>
    </location>
</feature>
<keyword evidence="1" id="KW-0812">Transmembrane</keyword>
<feature type="transmembrane region" description="Helical" evidence="1">
    <location>
        <begin position="49"/>
        <end position="72"/>
    </location>
</feature>
<dbReference type="EMBL" id="JACHIR010000001">
    <property type="protein sequence ID" value="MBB5891529.1"/>
    <property type="molecule type" value="Genomic_DNA"/>
</dbReference>
<organism evidence="2 3">
    <name type="scientific">Kutzneria kofuensis</name>
    <dbReference type="NCBI Taxonomy" id="103725"/>
    <lineage>
        <taxon>Bacteria</taxon>
        <taxon>Bacillati</taxon>
        <taxon>Actinomycetota</taxon>
        <taxon>Actinomycetes</taxon>
        <taxon>Pseudonocardiales</taxon>
        <taxon>Pseudonocardiaceae</taxon>
        <taxon>Kutzneria</taxon>
    </lineage>
</organism>
<reference evidence="2 3" key="1">
    <citation type="submission" date="2020-08" db="EMBL/GenBank/DDBJ databases">
        <title>Sequencing the genomes of 1000 actinobacteria strains.</title>
        <authorList>
            <person name="Klenk H.-P."/>
        </authorList>
    </citation>
    <scope>NUCLEOTIDE SEQUENCE [LARGE SCALE GENOMIC DNA]</scope>
    <source>
        <strain evidence="2 3">DSM 43851</strain>
    </source>
</reference>
<gene>
    <name evidence="2" type="ORF">BJ998_002725</name>
</gene>
<evidence type="ECO:0000313" key="2">
    <source>
        <dbReference type="EMBL" id="MBB5891529.1"/>
    </source>
</evidence>
<name>A0A7W9KGT8_9PSEU</name>
<proteinExistence type="predicted"/>
<dbReference type="RefSeq" id="WP_184861679.1">
    <property type="nucleotide sequence ID" value="NZ_BAAAWY010000095.1"/>
</dbReference>
<evidence type="ECO:0000256" key="1">
    <source>
        <dbReference type="SAM" id="Phobius"/>
    </source>
</evidence>
<keyword evidence="3" id="KW-1185">Reference proteome</keyword>
<accession>A0A7W9KGT8</accession>
<protein>
    <submittedName>
        <fullName evidence="2">Uncharacterized protein</fullName>
    </submittedName>
</protein>
<sequence>MSVNWAALAEVFIVGLVSVAAVVALFATGIRGVSQRVAARAQGGSGAGALTLAVVCFAACSAVVLYGLFLIISR</sequence>